<keyword evidence="1" id="KW-1133">Transmembrane helix</keyword>
<organism evidence="2 3">
    <name type="scientific">Gordonia effusa NBRC 100432</name>
    <dbReference type="NCBI Taxonomy" id="1077974"/>
    <lineage>
        <taxon>Bacteria</taxon>
        <taxon>Bacillati</taxon>
        <taxon>Actinomycetota</taxon>
        <taxon>Actinomycetes</taxon>
        <taxon>Mycobacteriales</taxon>
        <taxon>Gordoniaceae</taxon>
        <taxon>Gordonia</taxon>
    </lineage>
</organism>
<keyword evidence="1" id="KW-0472">Membrane</keyword>
<dbReference type="EMBL" id="BAEH01000039">
    <property type="protein sequence ID" value="GAB17777.1"/>
    <property type="molecule type" value="Genomic_DNA"/>
</dbReference>
<gene>
    <name evidence="2" type="ORF">GOEFS_039_00110</name>
</gene>
<protein>
    <submittedName>
        <fullName evidence="2">Uncharacterized protein</fullName>
    </submittedName>
</protein>
<keyword evidence="3" id="KW-1185">Reference proteome</keyword>
<evidence type="ECO:0000313" key="2">
    <source>
        <dbReference type="EMBL" id="GAB17777.1"/>
    </source>
</evidence>
<proteinExistence type="predicted"/>
<comment type="caution">
    <text evidence="2">The sequence shown here is derived from an EMBL/GenBank/DDBJ whole genome shotgun (WGS) entry which is preliminary data.</text>
</comment>
<reference evidence="2 3" key="1">
    <citation type="submission" date="2011-12" db="EMBL/GenBank/DDBJ databases">
        <title>Whole genome shotgun sequence of Gordonia effusa NBRC 100432.</title>
        <authorList>
            <person name="Yoshida I."/>
            <person name="Takarada H."/>
            <person name="Hosoyama A."/>
            <person name="Tsuchikane K."/>
            <person name="Katsumata H."/>
            <person name="Yamazaki S."/>
            <person name="Fujita N."/>
        </authorList>
    </citation>
    <scope>NUCLEOTIDE SEQUENCE [LARGE SCALE GENOMIC DNA]</scope>
    <source>
        <strain evidence="2 3">NBRC 100432</strain>
    </source>
</reference>
<feature type="transmembrane region" description="Helical" evidence="1">
    <location>
        <begin position="40"/>
        <end position="66"/>
    </location>
</feature>
<dbReference type="Proteomes" id="UP000035034">
    <property type="component" value="Unassembled WGS sequence"/>
</dbReference>
<dbReference type="AlphaFoldDB" id="H0QY76"/>
<sequence>MAAHDRRTILQAHSLRYRATMLAVLHGALEPRSQSPVVKLLLFSIVLAFAILAGILAAGVIADLIASMRRK</sequence>
<evidence type="ECO:0000256" key="1">
    <source>
        <dbReference type="SAM" id="Phobius"/>
    </source>
</evidence>
<keyword evidence="1" id="KW-0812">Transmembrane</keyword>
<dbReference type="RefSeq" id="WP_007317114.1">
    <property type="nucleotide sequence ID" value="NZ_BAEH01000039.1"/>
</dbReference>
<dbReference type="STRING" id="1077974.GOEFS_039_00110"/>
<name>H0QY76_9ACTN</name>
<accession>H0QY76</accession>
<evidence type="ECO:0000313" key="3">
    <source>
        <dbReference type="Proteomes" id="UP000035034"/>
    </source>
</evidence>